<feature type="signal peptide" evidence="1">
    <location>
        <begin position="1"/>
        <end position="27"/>
    </location>
</feature>
<evidence type="ECO:0000313" key="5">
    <source>
        <dbReference type="Proteomes" id="UP000248079"/>
    </source>
</evidence>
<name>A0A2V3ZSJ4_9BACT</name>
<keyword evidence="5" id="KW-1185">Reference proteome</keyword>
<dbReference type="Gene3D" id="3.40.50.12170">
    <property type="entry name" value="Uncharacterised protein PF07075, DUF1343"/>
    <property type="match status" value="1"/>
</dbReference>
<dbReference type="PANTHER" id="PTHR42915:SF1">
    <property type="entry name" value="PEPTIDOGLYCAN BETA-N-ACETYLMURAMIDASE NAMZ"/>
    <property type="match status" value="1"/>
</dbReference>
<feature type="chain" id="PRO_5015853580" evidence="1">
    <location>
        <begin position="28"/>
        <end position="417"/>
    </location>
</feature>
<organism evidence="4 5">
    <name type="scientific">Marinifilum breve</name>
    <dbReference type="NCBI Taxonomy" id="2184082"/>
    <lineage>
        <taxon>Bacteria</taxon>
        <taxon>Pseudomonadati</taxon>
        <taxon>Bacteroidota</taxon>
        <taxon>Bacteroidia</taxon>
        <taxon>Marinilabiliales</taxon>
        <taxon>Marinifilaceae</taxon>
    </lineage>
</organism>
<evidence type="ECO:0000256" key="1">
    <source>
        <dbReference type="SAM" id="SignalP"/>
    </source>
</evidence>
<dbReference type="PIRSF" id="PIRSF016719">
    <property type="entry name" value="UCP016719"/>
    <property type="match status" value="1"/>
</dbReference>
<evidence type="ECO:0000259" key="2">
    <source>
        <dbReference type="Pfam" id="PF07075"/>
    </source>
</evidence>
<dbReference type="Proteomes" id="UP000248079">
    <property type="component" value="Unassembled WGS sequence"/>
</dbReference>
<dbReference type="Pfam" id="PF07075">
    <property type="entry name" value="NamZ_N"/>
    <property type="match status" value="1"/>
</dbReference>
<dbReference type="Gene3D" id="3.90.1150.140">
    <property type="match status" value="1"/>
</dbReference>
<dbReference type="InterPro" id="IPR048503">
    <property type="entry name" value="NamZ_C"/>
</dbReference>
<feature type="domain" description="Peptidoglycan beta-N-acetylmuramidase NamZ C-terminal" evidence="3">
    <location>
        <begin position="260"/>
        <end position="417"/>
    </location>
</feature>
<protein>
    <submittedName>
        <fullName evidence="4">DUF1343 domain-containing protein</fullName>
    </submittedName>
</protein>
<dbReference type="Pfam" id="PF20732">
    <property type="entry name" value="NamZ_C"/>
    <property type="match status" value="1"/>
</dbReference>
<evidence type="ECO:0000313" key="4">
    <source>
        <dbReference type="EMBL" id="PXX96107.1"/>
    </source>
</evidence>
<feature type="domain" description="Peptidoglycan beta-N-acetylmuramidase NamZ N-terminal" evidence="2">
    <location>
        <begin position="50"/>
        <end position="255"/>
    </location>
</feature>
<reference evidence="4 5" key="1">
    <citation type="submission" date="2018-05" db="EMBL/GenBank/DDBJ databases">
        <title>Marinifilum breve JC075T sp. nov., a marine bacterium isolated from Yongle Blue Hole in the South China Sea.</title>
        <authorList>
            <person name="Fu T."/>
        </authorList>
    </citation>
    <scope>NUCLEOTIDE SEQUENCE [LARGE SCALE GENOMIC DNA]</scope>
    <source>
        <strain evidence="4 5">JC075</strain>
    </source>
</reference>
<gene>
    <name evidence="4" type="ORF">DF185_21275</name>
</gene>
<dbReference type="PANTHER" id="PTHR42915">
    <property type="entry name" value="HYPOTHETICAL 460 KDA PROTEIN IN FEUA-SIGW INTERGENIC REGION [PRECURSOR]"/>
    <property type="match status" value="1"/>
</dbReference>
<dbReference type="InterPro" id="IPR008302">
    <property type="entry name" value="NamZ"/>
</dbReference>
<proteinExistence type="predicted"/>
<dbReference type="AlphaFoldDB" id="A0A2V3ZSJ4"/>
<keyword evidence="1" id="KW-0732">Signal</keyword>
<accession>A0A2V3ZSJ4</accession>
<comment type="caution">
    <text evidence="4">The sequence shown here is derived from an EMBL/GenBank/DDBJ whole genome shotgun (WGS) entry which is preliminary data.</text>
</comment>
<sequence length="417" mass="46872">MRIPTTLSSRIVLFILTLGLFQLQSNAQTVETGIDVLQKSNFEILSGKKIGIITNPTGVNKNIVSTIDLLHEATNVEVKALYSPEHGIRGDHAAGAKVGTYTDEKTGLTVYSLYGKNKKPNSEMLKGLDALVYDIQDIGVRSYTYISTMGLAMEACQENDIELIVLDRPNPIGGLKVEGGLVEPDYISFVSQFPVPYVYGLTCGELANYLNEERLLKDGKKCKLTVVKMDGWKRDMIFSETGLPWVPTSPHIPNSNTAIYYAISGILGELYTVSIGVGYTQPFELFAAEWINADKLASNLNELSLPGVIFRPVHYKPYYSVSKGTMIHGVQLHFTDVKKANLSLVQFYVLQELHKLNPDKNVFEMCDDARLNMFDKVCGDKKIRDEFSKNFLVKDIEYLWNIPAEDFKEKSKKYWLY</sequence>
<dbReference type="EMBL" id="QFLI01000013">
    <property type="protein sequence ID" value="PXX96107.1"/>
    <property type="molecule type" value="Genomic_DNA"/>
</dbReference>
<dbReference type="OrthoDB" id="9801061at2"/>
<evidence type="ECO:0000259" key="3">
    <source>
        <dbReference type="Pfam" id="PF20732"/>
    </source>
</evidence>
<dbReference type="GO" id="GO:0033922">
    <property type="term" value="F:peptidoglycan beta-N-acetylmuramidase activity"/>
    <property type="evidence" value="ECO:0007669"/>
    <property type="project" value="InterPro"/>
</dbReference>
<dbReference type="InterPro" id="IPR048502">
    <property type="entry name" value="NamZ_N"/>
</dbReference>